<gene>
    <name evidence="2" type="ORF">GOC74_17085</name>
</gene>
<dbReference type="Pfam" id="PF12679">
    <property type="entry name" value="ABC2_membrane_2"/>
    <property type="match status" value="2"/>
</dbReference>
<evidence type="ECO:0000256" key="1">
    <source>
        <dbReference type="SAM" id="Phobius"/>
    </source>
</evidence>
<sequence length="619" mass="65427">MRTEFRRYLRGKTPWIIGLCFVLVSGLPTQPDADVVQVLGDAVVFVDAQVAVAVTVPFAAAALGFRSIIGERENGTARVLIGTQLTRRQFVLGKTLGRSAALAVPIVAGTIVIVGSDVFQYGRFSVPLLVGLLLISLGYVFAWVGVTVGLSAASSSTARAAVIVFGVTLFLGGFWNSLTLPFLWQFVTGSAPSNQMANPAAFEAAKWLSLPSAYYALTDWLLGGPVGPTSAASQVSDALRKTGQATSTGPVIPLWTAVIIASAWPAIALWSGTAVFRRNDLAPASETGILQKLWNRSPSHLLLGRFPFKWIPGQNGVVDSLPGSWQPVARREFRRLVRTPGVWVLGVLVLGAGVLSLSPTTLVQDSLGARVPLAGLQTPIALLGGVGILFGTFRTVTRERDTGTIRVTAGTAASRTNTLVGLVFGRASAFAVPVVGAVLGTCLVVIPRYGLVPFGTLAGFLAVTLVFVGCMAGLGVAISTVIRSQSIAGTVILVFTGLHFAWFPISNAIYSVATGTSVDGFAPPDNPIFVFVRWLPPLRLFNVVTNPILGVPNSAASAAGVIRDLQENVFSNIVVVQSAYGSNVPVWYLHPTVAFVELILWCVIPFGVALVLYQYRSVD</sequence>
<dbReference type="PANTHER" id="PTHR43471">
    <property type="entry name" value="ABC TRANSPORTER PERMEASE"/>
    <property type="match status" value="1"/>
</dbReference>
<dbReference type="GO" id="GO:0005886">
    <property type="term" value="C:plasma membrane"/>
    <property type="evidence" value="ECO:0007669"/>
    <property type="project" value="UniProtKB-SubCell"/>
</dbReference>
<dbReference type="EMBL" id="WOYG01000002">
    <property type="protein sequence ID" value="NLV11638.1"/>
    <property type="molecule type" value="Genomic_DNA"/>
</dbReference>
<accession>A0A847UKG7</accession>
<dbReference type="OrthoDB" id="86287at2157"/>
<feature type="transmembrane region" description="Helical" evidence="1">
    <location>
        <begin position="96"/>
        <end position="116"/>
    </location>
</feature>
<feature type="transmembrane region" description="Helical" evidence="1">
    <location>
        <begin position="378"/>
        <end position="397"/>
    </location>
</feature>
<reference evidence="2" key="1">
    <citation type="submission" date="2019-12" db="EMBL/GenBank/DDBJ databases">
        <title>Whole-genome sequence of Halomicrobium mukohataei pws1.</title>
        <authorList>
            <person name="Verma D.K."/>
            <person name="Gopal K."/>
            <person name="Prasad E.S."/>
        </authorList>
    </citation>
    <scope>NUCLEOTIDE SEQUENCE</scope>
    <source>
        <strain evidence="2">Pws1</strain>
    </source>
</reference>
<proteinExistence type="predicted"/>
<comment type="caution">
    <text evidence="2">The sequence shown here is derived from an EMBL/GenBank/DDBJ whole genome shotgun (WGS) entry which is preliminary data.</text>
</comment>
<feature type="transmembrane region" description="Helical" evidence="1">
    <location>
        <begin position="43"/>
        <end position="65"/>
    </location>
</feature>
<feature type="transmembrane region" description="Helical" evidence="1">
    <location>
        <begin position="452"/>
        <end position="474"/>
    </location>
</feature>
<evidence type="ECO:0000313" key="3">
    <source>
        <dbReference type="Proteomes" id="UP000608662"/>
    </source>
</evidence>
<name>A0A847UKG7_9EURY</name>
<protein>
    <submittedName>
        <fullName evidence="2">ABC transporter permease subunit</fullName>
    </submittedName>
</protein>
<dbReference type="AlphaFoldDB" id="A0A847UKG7"/>
<keyword evidence="1" id="KW-0812">Transmembrane</keyword>
<dbReference type="GO" id="GO:0140359">
    <property type="term" value="F:ABC-type transporter activity"/>
    <property type="evidence" value="ECO:0007669"/>
    <property type="project" value="InterPro"/>
</dbReference>
<dbReference type="Proteomes" id="UP000608662">
    <property type="component" value="Unassembled WGS sequence"/>
</dbReference>
<keyword evidence="1" id="KW-1133">Transmembrane helix</keyword>
<feature type="transmembrane region" description="Helical" evidence="1">
    <location>
        <begin position="128"/>
        <end position="150"/>
    </location>
</feature>
<dbReference type="PANTHER" id="PTHR43471:SF1">
    <property type="entry name" value="ABC TRANSPORTER PERMEASE PROTEIN NOSY-RELATED"/>
    <property type="match status" value="1"/>
</dbReference>
<evidence type="ECO:0000313" key="2">
    <source>
        <dbReference type="EMBL" id="NLV11638.1"/>
    </source>
</evidence>
<feature type="transmembrane region" description="Helical" evidence="1">
    <location>
        <begin position="340"/>
        <end position="358"/>
    </location>
</feature>
<feature type="transmembrane region" description="Helical" evidence="1">
    <location>
        <begin position="162"/>
        <end position="184"/>
    </location>
</feature>
<feature type="transmembrane region" description="Helical" evidence="1">
    <location>
        <begin position="593"/>
        <end position="613"/>
    </location>
</feature>
<feature type="transmembrane region" description="Helical" evidence="1">
    <location>
        <begin position="486"/>
        <end position="505"/>
    </location>
</feature>
<feature type="transmembrane region" description="Helical" evidence="1">
    <location>
        <begin position="418"/>
        <end position="446"/>
    </location>
</feature>
<keyword evidence="1" id="KW-0472">Membrane</keyword>
<feature type="transmembrane region" description="Helical" evidence="1">
    <location>
        <begin position="252"/>
        <end position="270"/>
    </location>
</feature>
<organism evidence="2 3">
    <name type="scientific">Halomicrobium mukohataei</name>
    <dbReference type="NCBI Taxonomy" id="57705"/>
    <lineage>
        <taxon>Archaea</taxon>
        <taxon>Methanobacteriati</taxon>
        <taxon>Methanobacteriota</taxon>
        <taxon>Stenosarchaea group</taxon>
        <taxon>Halobacteria</taxon>
        <taxon>Halobacteriales</taxon>
        <taxon>Haloarculaceae</taxon>
        <taxon>Halomicrobium</taxon>
    </lineage>
</organism>